<dbReference type="EMBL" id="VOXD01000002">
    <property type="protein sequence ID" value="TXF91479.1"/>
    <property type="molecule type" value="Genomic_DNA"/>
</dbReference>
<organism evidence="2 3">
    <name type="scientific">Neolewinella aurantiaca</name>
    <dbReference type="NCBI Taxonomy" id="2602767"/>
    <lineage>
        <taxon>Bacteria</taxon>
        <taxon>Pseudomonadati</taxon>
        <taxon>Bacteroidota</taxon>
        <taxon>Saprospiria</taxon>
        <taxon>Saprospirales</taxon>
        <taxon>Lewinellaceae</taxon>
        <taxon>Neolewinella</taxon>
    </lineage>
</organism>
<protein>
    <submittedName>
        <fullName evidence="2">Uncharacterized protein</fullName>
    </submittedName>
</protein>
<proteinExistence type="predicted"/>
<feature type="chain" id="PRO_5022818806" evidence="1">
    <location>
        <begin position="24"/>
        <end position="257"/>
    </location>
</feature>
<keyword evidence="1" id="KW-0732">Signal</keyword>
<dbReference type="PROSITE" id="PS51257">
    <property type="entry name" value="PROKAR_LIPOPROTEIN"/>
    <property type="match status" value="1"/>
</dbReference>
<evidence type="ECO:0000313" key="2">
    <source>
        <dbReference type="EMBL" id="TXF91479.1"/>
    </source>
</evidence>
<name>A0A5C7G126_9BACT</name>
<comment type="caution">
    <text evidence="2">The sequence shown here is derived from an EMBL/GenBank/DDBJ whole genome shotgun (WGS) entry which is preliminary data.</text>
</comment>
<evidence type="ECO:0000256" key="1">
    <source>
        <dbReference type="SAM" id="SignalP"/>
    </source>
</evidence>
<reference evidence="2 3" key="1">
    <citation type="submission" date="2019-08" db="EMBL/GenBank/DDBJ databases">
        <title>Lewinella sp. strain SSH13 Genome sequencing and assembly.</title>
        <authorList>
            <person name="Kim I."/>
        </authorList>
    </citation>
    <scope>NUCLEOTIDE SEQUENCE [LARGE SCALE GENOMIC DNA]</scope>
    <source>
        <strain evidence="2 3">SSH13</strain>
    </source>
</reference>
<gene>
    <name evidence="2" type="ORF">FUA23_01935</name>
</gene>
<dbReference type="RefSeq" id="WP_147929019.1">
    <property type="nucleotide sequence ID" value="NZ_VOXD01000002.1"/>
</dbReference>
<keyword evidence="3" id="KW-1185">Reference proteome</keyword>
<feature type="signal peptide" evidence="1">
    <location>
        <begin position="1"/>
        <end position="23"/>
    </location>
</feature>
<dbReference type="AlphaFoldDB" id="A0A5C7G126"/>
<dbReference type="OrthoDB" id="793772at2"/>
<dbReference type="Proteomes" id="UP000321907">
    <property type="component" value="Unassembled WGS sequence"/>
</dbReference>
<accession>A0A5C7G126</accession>
<evidence type="ECO:0000313" key="3">
    <source>
        <dbReference type="Proteomes" id="UP000321907"/>
    </source>
</evidence>
<sequence>MRTCIVFLSLSFLLSACGSEASADLSVTGNASIDKALAEAETQLGTTSSGSFCLGQEGTSVCDFLDKGLIAGYLPEGAEEKGYKETDRSMLSSCGYSIEHPTKTISLKVAKSVMKVPATYLISLAGISSYDTAEKARSRFLNTYKTFTPEEAADLRKKMEEGIDAKVAKGEITAEQGEMSKGFGGIVGKARWEPVSGVGDLAVWGNSLPDKEPETKGSLAVLRGDTYFTIDVDLLESRAHSKEAALEIARAVLAKCD</sequence>